<reference evidence="3 4" key="1">
    <citation type="journal article" date="2019" name="Int. J. Syst. Evol. Microbiol.">
        <title>The Global Catalogue of Microorganisms (GCM) 10K type strain sequencing project: providing services to taxonomists for standard genome sequencing and annotation.</title>
        <authorList>
            <consortium name="The Broad Institute Genomics Platform"/>
            <consortium name="The Broad Institute Genome Sequencing Center for Infectious Disease"/>
            <person name="Wu L."/>
            <person name="Ma J."/>
        </authorList>
    </citation>
    <scope>NUCLEOTIDE SEQUENCE [LARGE SCALE GENOMIC DNA]</scope>
    <source>
        <strain evidence="3 4">CGMCC 1.12859</strain>
    </source>
</reference>
<dbReference type="Pfam" id="PF26226">
    <property type="entry name" value="DUF8052"/>
    <property type="match status" value="1"/>
</dbReference>
<dbReference type="RefSeq" id="WP_267646578.1">
    <property type="nucleotide sequence ID" value="NZ_JANHGR010000001.1"/>
</dbReference>
<accession>A0ABD6BQX4</accession>
<evidence type="ECO:0000313" key="3">
    <source>
        <dbReference type="EMBL" id="MFD1566979.1"/>
    </source>
</evidence>
<sequence length="218" mass="24974">MTSEPPDAEPASGGAAEGSGPAPEELPAEIREEVPSWEDKYFDRVSDRLMYSYDLERDYAVGDERFDLYGKYRVRTQKQFFHPALSYADHDTEEYLFARRIDRPTVADLERLVDLGHDLADDWIVPSEEHFETTFTFVVVAEDLTDEVESFVDGFRDRTLLRYGYYGHYEVTLVVLAPEDERIAAGQEADVADAFALWGDVEPPSEGLLSRVAKRFWQ</sequence>
<comment type="caution">
    <text evidence="3">The sequence shown here is derived from an EMBL/GenBank/DDBJ whole genome shotgun (WGS) entry which is preliminary data.</text>
</comment>
<protein>
    <recommendedName>
        <fullName evidence="2">DUF8052 domain-containing protein</fullName>
    </recommendedName>
</protein>
<proteinExistence type="predicted"/>
<dbReference type="InterPro" id="IPR058365">
    <property type="entry name" value="DUF8052"/>
</dbReference>
<keyword evidence="4" id="KW-1185">Reference proteome</keyword>
<dbReference type="AlphaFoldDB" id="A0ABD6BQX4"/>
<dbReference type="Proteomes" id="UP001597139">
    <property type="component" value="Unassembled WGS sequence"/>
</dbReference>
<feature type="compositionally biased region" description="Low complexity" evidence="1">
    <location>
        <begin position="9"/>
        <end position="25"/>
    </location>
</feature>
<evidence type="ECO:0000256" key="1">
    <source>
        <dbReference type="SAM" id="MobiDB-lite"/>
    </source>
</evidence>
<name>A0ABD6BQX4_9EURY</name>
<gene>
    <name evidence="3" type="ORF">ACFSAU_05700</name>
</gene>
<feature type="domain" description="DUF8052" evidence="2">
    <location>
        <begin position="39"/>
        <end position="196"/>
    </location>
</feature>
<dbReference type="EMBL" id="JBHUCZ010000002">
    <property type="protein sequence ID" value="MFD1566979.1"/>
    <property type="molecule type" value="Genomic_DNA"/>
</dbReference>
<evidence type="ECO:0000259" key="2">
    <source>
        <dbReference type="Pfam" id="PF26226"/>
    </source>
</evidence>
<feature type="region of interest" description="Disordered" evidence="1">
    <location>
        <begin position="1"/>
        <end position="30"/>
    </location>
</feature>
<evidence type="ECO:0000313" key="4">
    <source>
        <dbReference type="Proteomes" id="UP001597139"/>
    </source>
</evidence>
<organism evidence="3 4">
    <name type="scientific">Halolamina litorea</name>
    <dbReference type="NCBI Taxonomy" id="1515593"/>
    <lineage>
        <taxon>Archaea</taxon>
        <taxon>Methanobacteriati</taxon>
        <taxon>Methanobacteriota</taxon>
        <taxon>Stenosarchaea group</taxon>
        <taxon>Halobacteria</taxon>
        <taxon>Halobacteriales</taxon>
        <taxon>Haloferacaceae</taxon>
    </lineage>
</organism>